<evidence type="ECO:0000313" key="2">
    <source>
        <dbReference type="EMBL" id="RDW67587.1"/>
    </source>
</evidence>
<evidence type="ECO:0000256" key="1">
    <source>
        <dbReference type="SAM" id="MobiDB-lite"/>
    </source>
</evidence>
<sequence length="152" mass="17543">MTQRRQYPLGETESIIEMRDQNRHSVISLMEEIMYSWTLAVHQLWTGTRWRGSENVVLAESIDIDWMQLIDLRGKFAAEFVPDQQLNHAIRHPHTSSGRTHPFLRAQTSAATQSPRHQGVSPPPARWDQLLGPRSEKRRYPAKPSIIGISEH</sequence>
<name>A0A3D8R0M2_9HELO</name>
<feature type="region of interest" description="Disordered" evidence="1">
    <location>
        <begin position="91"/>
        <end position="152"/>
    </location>
</feature>
<organism evidence="2 3">
    <name type="scientific">Coleophoma cylindrospora</name>
    <dbReference type="NCBI Taxonomy" id="1849047"/>
    <lineage>
        <taxon>Eukaryota</taxon>
        <taxon>Fungi</taxon>
        <taxon>Dikarya</taxon>
        <taxon>Ascomycota</taxon>
        <taxon>Pezizomycotina</taxon>
        <taxon>Leotiomycetes</taxon>
        <taxon>Helotiales</taxon>
        <taxon>Dermateaceae</taxon>
        <taxon>Coleophoma</taxon>
    </lineage>
</organism>
<keyword evidence="3" id="KW-1185">Reference proteome</keyword>
<dbReference type="Proteomes" id="UP000256645">
    <property type="component" value="Unassembled WGS sequence"/>
</dbReference>
<gene>
    <name evidence="2" type="ORF">BP6252_08983</name>
</gene>
<reference evidence="2 3" key="1">
    <citation type="journal article" date="2018" name="IMA Fungus">
        <title>IMA Genome-F 9: Draft genome sequence of Annulohypoxylon stygium, Aspergillus mulundensis, Berkeleyomyces basicola (syn. Thielaviopsis basicola), Ceratocystis smalleyi, two Cercospora beticola strains, Coleophoma cylindrospora, Fusarium fracticaudum, Phialophora cf. hyalina, and Morchella septimelata.</title>
        <authorList>
            <person name="Wingfield B.D."/>
            <person name="Bills G.F."/>
            <person name="Dong Y."/>
            <person name="Huang W."/>
            <person name="Nel W.J."/>
            <person name="Swalarsk-Parry B.S."/>
            <person name="Vaghefi N."/>
            <person name="Wilken P.M."/>
            <person name="An Z."/>
            <person name="de Beer Z.W."/>
            <person name="De Vos L."/>
            <person name="Chen L."/>
            <person name="Duong T.A."/>
            <person name="Gao Y."/>
            <person name="Hammerbacher A."/>
            <person name="Kikkert J.R."/>
            <person name="Li Y."/>
            <person name="Li H."/>
            <person name="Li K."/>
            <person name="Li Q."/>
            <person name="Liu X."/>
            <person name="Ma X."/>
            <person name="Naidoo K."/>
            <person name="Pethybridge S.J."/>
            <person name="Sun J."/>
            <person name="Steenkamp E.T."/>
            <person name="van der Nest M.A."/>
            <person name="van Wyk S."/>
            <person name="Wingfield M.J."/>
            <person name="Xiong C."/>
            <person name="Yue Q."/>
            <person name="Zhang X."/>
        </authorList>
    </citation>
    <scope>NUCLEOTIDE SEQUENCE [LARGE SCALE GENOMIC DNA]</scope>
    <source>
        <strain evidence="2 3">BP6252</strain>
    </source>
</reference>
<dbReference type="AlphaFoldDB" id="A0A3D8R0M2"/>
<protein>
    <submittedName>
        <fullName evidence="2">Uncharacterized protein</fullName>
    </submittedName>
</protein>
<comment type="caution">
    <text evidence="2">The sequence shown here is derived from an EMBL/GenBank/DDBJ whole genome shotgun (WGS) entry which is preliminary data.</text>
</comment>
<proteinExistence type="predicted"/>
<dbReference type="EMBL" id="PDLM01000010">
    <property type="protein sequence ID" value="RDW67587.1"/>
    <property type="molecule type" value="Genomic_DNA"/>
</dbReference>
<accession>A0A3D8R0M2</accession>
<feature type="compositionally biased region" description="Polar residues" evidence="1">
    <location>
        <begin position="106"/>
        <end position="116"/>
    </location>
</feature>
<evidence type="ECO:0000313" key="3">
    <source>
        <dbReference type="Proteomes" id="UP000256645"/>
    </source>
</evidence>